<dbReference type="AlphaFoldDB" id="A0AAJ1W9J2"/>
<protein>
    <submittedName>
        <fullName evidence="7">Type II toxin-antitoxin system HipA family toxin</fullName>
    </submittedName>
</protein>
<feature type="compositionally biased region" description="Basic residues" evidence="4">
    <location>
        <begin position="465"/>
        <end position="477"/>
    </location>
</feature>
<dbReference type="CDD" id="cd17808">
    <property type="entry name" value="HipA_Ec_like"/>
    <property type="match status" value="1"/>
</dbReference>
<dbReference type="RefSeq" id="WP_306256112.1">
    <property type="nucleotide sequence ID" value="NZ_JAUFSA010000007.1"/>
</dbReference>
<dbReference type="PANTHER" id="PTHR37419">
    <property type="entry name" value="SERINE/THREONINE-PROTEIN KINASE TOXIN HIPA"/>
    <property type="match status" value="1"/>
</dbReference>
<dbReference type="InterPro" id="IPR052028">
    <property type="entry name" value="HipA_Ser/Thr_kinase"/>
</dbReference>
<accession>A0AAJ1W9J2</accession>
<dbReference type="PANTHER" id="PTHR37419:SF1">
    <property type="entry name" value="SERINE_THREONINE-PROTEIN KINASE TOXIN HIPA"/>
    <property type="match status" value="1"/>
</dbReference>
<gene>
    <name evidence="7" type="ORF">QXL92_33700</name>
</gene>
<evidence type="ECO:0000256" key="2">
    <source>
        <dbReference type="ARBA" id="ARBA00022679"/>
    </source>
</evidence>
<keyword evidence="2" id="KW-0808">Transferase</keyword>
<keyword evidence="3" id="KW-0418">Kinase</keyword>
<dbReference type="Pfam" id="PF07804">
    <property type="entry name" value="HipA_C"/>
    <property type="match status" value="1"/>
</dbReference>
<dbReference type="Pfam" id="PF13657">
    <property type="entry name" value="Couple_hipA"/>
    <property type="match status" value="1"/>
</dbReference>
<sequence length="477" mass="51353">MTTDLVVVLNNEIAGVISHDFGRPRFAYIDSYATTPANTPLSLSIPLRAGHLYGHRTTAPWLAGLLPDDPRVRQHWAREFNVSPDNSSALLQHVGRNCAGAVQIGPVDAIDDLLNPTGHPTPATDTDIGARLRELHSHAGNWTRDRERWSLGGAQSKFTLTATGDGGWGWPHGNAASTHIVKPGITRFRAQALNEHLCQKALSLIGIHSAQTAYHEFDGTPAIVVTRYDRIAEPDGTVTRIHQEDMCQALGVAPHRKYASDGGPSAVAIAQLLGRNATQNDVDRFTNAVVAQYLLCAPDAHAKNYSVILAGDQVALSPLYDVASVLPYGPDPKSDLARVAMPIGGHSRFGDVELHHIERFAVNAGTDPDRLVAATRQMAADLPDALSDAASDIPPASLGRLADELRAGIAAHCATLDRPPSTRRRRRAAADTTEAADESELVRDAEPLDDTVPVVDHVRSGHPVTSHRRRRPSHALS</sequence>
<dbReference type="Proteomes" id="UP001229081">
    <property type="component" value="Unassembled WGS sequence"/>
</dbReference>
<dbReference type="InterPro" id="IPR017508">
    <property type="entry name" value="HipA_N1"/>
</dbReference>
<feature type="domain" description="HipA-like C-terminal" evidence="5">
    <location>
        <begin position="149"/>
        <end position="385"/>
    </location>
</feature>
<organism evidence="7 8">
    <name type="scientific">Mycobacterium paragordonae</name>
    <dbReference type="NCBI Taxonomy" id="1389713"/>
    <lineage>
        <taxon>Bacteria</taxon>
        <taxon>Bacillati</taxon>
        <taxon>Actinomycetota</taxon>
        <taxon>Actinomycetes</taxon>
        <taxon>Mycobacteriales</taxon>
        <taxon>Mycobacteriaceae</taxon>
        <taxon>Mycobacterium</taxon>
    </lineage>
</organism>
<evidence type="ECO:0000256" key="4">
    <source>
        <dbReference type="SAM" id="MobiDB-lite"/>
    </source>
</evidence>
<name>A0AAJ1W9J2_9MYCO</name>
<proteinExistence type="inferred from homology"/>
<reference evidence="7" key="1">
    <citation type="submission" date="2023-06" db="EMBL/GenBank/DDBJ databases">
        <title>Identification of two novel mycobacterium reveal diversities and complexities of Mycobacterium gordonae clade.</title>
        <authorList>
            <person name="Matsumoto Y."/>
            <person name="Nakamura S."/>
            <person name="Motooka D."/>
            <person name="Fukushima K."/>
        </authorList>
    </citation>
    <scope>NUCLEOTIDE SEQUENCE</scope>
    <source>
        <strain evidence="7">TY812</strain>
    </source>
</reference>
<evidence type="ECO:0000259" key="6">
    <source>
        <dbReference type="Pfam" id="PF13657"/>
    </source>
</evidence>
<comment type="similarity">
    <text evidence="1">Belongs to the HipA Ser/Thr kinase family.</text>
</comment>
<feature type="domain" description="HipA N-terminal subdomain 1" evidence="6">
    <location>
        <begin position="6"/>
        <end position="104"/>
    </location>
</feature>
<feature type="region of interest" description="Disordered" evidence="4">
    <location>
        <begin position="418"/>
        <end position="477"/>
    </location>
</feature>
<dbReference type="GO" id="GO:0005829">
    <property type="term" value="C:cytosol"/>
    <property type="evidence" value="ECO:0007669"/>
    <property type="project" value="TreeGrafter"/>
</dbReference>
<dbReference type="NCBIfam" id="TIGR03071">
    <property type="entry name" value="couple_hipA"/>
    <property type="match status" value="1"/>
</dbReference>
<evidence type="ECO:0000256" key="3">
    <source>
        <dbReference type="ARBA" id="ARBA00022777"/>
    </source>
</evidence>
<evidence type="ECO:0000313" key="7">
    <source>
        <dbReference type="EMBL" id="MDP7739684.1"/>
    </source>
</evidence>
<dbReference type="EMBL" id="JAUFSA010000007">
    <property type="protein sequence ID" value="MDP7739684.1"/>
    <property type="molecule type" value="Genomic_DNA"/>
</dbReference>
<evidence type="ECO:0000259" key="5">
    <source>
        <dbReference type="Pfam" id="PF07804"/>
    </source>
</evidence>
<comment type="caution">
    <text evidence="7">The sequence shown here is derived from an EMBL/GenBank/DDBJ whole genome shotgun (WGS) entry which is preliminary data.</text>
</comment>
<dbReference type="InterPro" id="IPR012893">
    <property type="entry name" value="HipA-like_C"/>
</dbReference>
<evidence type="ECO:0000256" key="1">
    <source>
        <dbReference type="ARBA" id="ARBA00010164"/>
    </source>
</evidence>
<evidence type="ECO:0000313" key="8">
    <source>
        <dbReference type="Proteomes" id="UP001229081"/>
    </source>
</evidence>
<dbReference type="GO" id="GO:0004674">
    <property type="term" value="F:protein serine/threonine kinase activity"/>
    <property type="evidence" value="ECO:0007669"/>
    <property type="project" value="TreeGrafter"/>
</dbReference>